<name>A0A8J1TET4_OWEFU</name>
<evidence type="ECO:0000256" key="1">
    <source>
        <dbReference type="ARBA" id="ARBA00023157"/>
    </source>
</evidence>
<dbReference type="AlphaFoldDB" id="A0A8J1TET4"/>
<dbReference type="PROSITE" id="PS50041">
    <property type="entry name" value="C_TYPE_LECTIN_2"/>
    <property type="match status" value="1"/>
</dbReference>
<dbReference type="InterPro" id="IPR018378">
    <property type="entry name" value="C-type_lectin_CS"/>
</dbReference>
<keyword evidence="1" id="KW-1015">Disulfide bond</keyword>
<dbReference type="SMART" id="SM00034">
    <property type="entry name" value="CLECT"/>
    <property type="match status" value="1"/>
</dbReference>
<dbReference type="CDD" id="cd00037">
    <property type="entry name" value="CLECT"/>
    <property type="match status" value="1"/>
</dbReference>
<dbReference type="InterPro" id="IPR050111">
    <property type="entry name" value="C-type_lectin/snaclec_domain"/>
</dbReference>
<dbReference type="SUPFAM" id="SSF56436">
    <property type="entry name" value="C-type lectin-like"/>
    <property type="match status" value="1"/>
</dbReference>
<dbReference type="InterPro" id="IPR001304">
    <property type="entry name" value="C-type_lectin-like"/>
</dbReference>
<dbReference type="OrthoDB" id="6133475at2759"/>
<accession>A0A8J1TET4</accession>
<reference evidence="2" key="1">
    <citation type="submission" date="2022-03" db="EMBL/GenBank/DDBJ databases">
        <authorList>
            <person name="Martin C."/>
        </authorList>
    </citation>
    <scope>NUCLEOTIDE SEQUENCE</scope>
</reference>
<dbReference type="InterPro" id="IPR016187">
    <property type="entry name" value="CTDL_fold"/>
</dbReference>
<sequence length="225" mass="25420">ESSNHPTQIGKLFHKVGDMKFIPDNMIPGVGHIKNMITRSIVECSLQCVKTKKCAQINVEKVTERTWNCDLFGWGTGSKVSSPGHQHYTMMFSECKGGFLTNIYNGSAYCFHQGPLNWTDAEIKCLEYGAHLVTIETESEEIALETHAFTYGQNNLFFHIGLNDRAVANDYIWTGSRKSATYYAWGTDEPNPDDDSHCIALSSYRNYKWADIPCSTYKVGFICEQ</sequence>
<protein>
    <submittedName>
        <fullName evidence="2">Uncharacterized protein</fullName>
    </submittedName>
</protein>
<organism evidence="2 3">
    <name type="scientific">Owenia fusiformis</name>
    <name type="common">Polychaete worm</name>
    <dbReference type="NCBI Taxonomy" id="6347"/>
    <lineage>
        <taxon>Eukaryota</taxon>
        <taxon>Metazoa</taxon>
        <taxon>Spiralia</taxon>
        <taxon>Lophotrochozoa</taxon>
        <taxon>Annelida</taxon>
        <taxon>Polychaeta</taxon>
        <taxon>Sedentaria</taxon>
        <taxon>Canalipalpata</taxon>
        <taxon>Sabellida</taxon>
        <taxon>Oweniida</taxon>
        <taxon>Oweniidae</taxon>
        <taxon>Owenia</taxon>
    </lineage>
</organism>
<evidence type="ECO:0000313" key="2">
    <source>
        <dbReference type="EMBL" id="CAH1776610.1"/>
    </source>
</evidence>
<dbReference type="EMBL" id="CAIIXF020000002">
    <property type="protein sequence ID" value="CAH1776610.1"/>
    <property type="molecule type" value="Genomic_DNA"/>
</dbReference>
<proteinExistence type="predicted"/>
<dbReference type="InterPro" id="IPR016186">
    <property type="entry name" value="C-type_lectin-like/link_sf"/>
</dbReference>
<dbReference type="Proteomes" id="UP000749559">
    <property type="component" value="Unassembled WGS sequence"/>
</dbReference>
<gene>
    <name evidence="2" type="ORF">OFUS_LOCUS3768</name>
</gene>
<keyword evidence="3" id="KW-1185">Reference proteome</keyword>
<dbReference type="Pfam" id="PF00059">
    <property type="entry name" value="Lectin_C"/>
    <property type="match status" value="1"/>
</dbReference>
<comment type="caution">
    <text evidence="2">The sequence shown here is derived from an EMBL/GenBank/DDBJ whole genome shotgun (WGS) entry which is preliminary data.</text>
</comment>
<dbReference type="Gene3D" id="3.10.100.10">
    <property type="entry name" value="Mannose-Binding Protein A, subunit A"/>
    <property type="match status" value="1"/>
</dbReference>
<feature type="non-terminal residue" evidence="2">
    <location>
        <position position="225"/>
    </location>
</feature>
<evidence type="ECO:0000313" key="3">
    <source>
        <dbReference type="Proteomes" id="UP000749559"/>
    </source>
</evidence>
<dbReference type="PROSITE" id="PS00615">
    <property type="entry name" value="C_TYPE_LECTIN_1"/>
    <property type="match status" value="1"/>
</dbReference>
<dbReference type="PANTHER" id="PTHR22803">
    <property type="entry name" value="MANNOSE, PHOSPHOLIPASE, LECTIN RECEPTOR RELATED"/>
    <property type="match status" value="1"/>
</dbReference>